<comment type="caution">
    <text evidence="1">The sequence shown here is derived from an EMBL/GenBank/DDBJ whole genome shotgun (WGS) entry which is preliminary data.</text>
</comment>
<dbReference type="EMBL" id="JAMKPW020000026">
    <property type="protein sequence ID" value="KAK8204591.1"/>
    <property type="molecule type" value="Genomic_DNA"/>
</dbReference>
<protein>
    <submittedName>
        <fullName evidence="1">Uncharacterized protein</fullName>
    </submittedName>
</protein>
<accession>A0ACC3SD20</accession>
<proteinExistence type="predicted"/>
<evidence type="ECO:0000313" key="2">
    <source>
        <dbReference type="Proteomes" id="UP001320706"/>
    </source>
</evidence>
<organism evidence="1 2">
    <name type="scientific">Zalaria obscura</name>
    <dbReference type="NCBI Taxonomy" id="2024903"/>
    <lineage>
        <taxon>Eukaryota</taxon>
        <taxon>Fungi</taxon>
        <taxon>Dikarya</taxon>
        <taxon>Ascomycota</taxon>
        <taxon>Pezizomycotina</taxon>
        <taxon>Dothideomycetes</taxon>
        <taxon>Dothideomycetidae</taxon>
        <taxon>Dothideales</taxon>
        <taxon>Zalariaceae</taxon>
        <taxon>Zalaria</taxon>
    </lineage>
</organism>
<name>A0ACC3SD20_9PEZI</name>
<evidence type="ECO:0000313" key="1">
    <source>
        <dbReference type="EMBL" id="KAK8204591.1"/>
    </source>
</evidence>
<reference evidence="1" key="1">
    <citation type="submission" date="2024-02" db="EMBL/GenBank/DDBJ databases">
        <title>Metagenome Assembled Genome of Zalaria obscura JY119.</title>
        <authorList>
            <person name="Vighnesh L."/>
            <person name="Jagadeeshwari U."/>
            <person name="Venkata Ramana C."/>
            <person name="Sasikala C."/>
        </authorList>
    </citation>
    <scope>NUCLEOTIDE SEQUENCE</scope>
    <source>
        <strain evidence="1">JY119</strain>
    </source>
</reference>
<dbReference type="Proteomes" id="UP001320706">
    <property type="component" value="Unassembled WGS sequence"/>
</dbReference>
<keyword evidence="2" id="KW-1185">Reference proteome</keyword>
<gene>
    <name evidence="1" type="ORF">M8818_005029</name>
</gene>
<sequence length="175" mass="19848">MRGRRVALVLLPQRYIPSRHPHTRDDCCRRPCDSWAHEDMPSFAVPNGHLRPAYTKIRASGDAWRGQPCSSRNVPRAIESSKKVSSSQSVHIGLLLEDQKVCLCLKILHCRVLELPMTVLSVDQARNRYSRAVGPICVSTFPVSHSSNRSFLQTSVRSYILYVRRAGQLMRNLNP</sequence>